<keyword evidence="4 6" id="KW-1133">Transmembrane helix</keyword>
<evidence type="ECO:0000256" key="6">
    <source>
        <dbReference type="SAM" id="Phobius"/>
    </source>
</evidence>
<evidence type="ECO:0000313" key="7">
    <source>
        <dbReference type="EMBL" id="NMN95708.1"/>
    </source>
</evidence>
<comment type="caution">
    <text evidence="7">The sequence shown here is derived from an EMBL/GenBank/DDBJ whole genome shotgun (WGS) entry which is preliminary data.</text>
</comment>
<evidence type="ECO:0000256" key="5">
    <source>
        <dbReference type="ARBA" id="ARBA00023136"/>
    </source>
</evidence>
<dbReference type="EMBL" id="VCQU01000003">
    <property type="protein sequence ID" value="NMN95708.1"/>
    <property type="molecule type" value="Genomic_DNA"/>
</dbReference>
<reference evidence="7 8" key="1">
    <citation type="submission" date="2019-05" db="EMBL/GenBank/DDBJ databases">
        <authorList>
            <person name="Lee S.D."/>
        </authorList>
    </citation>
    <scope>NUCLEOTIDE SEQUENCE [LARGE SCALE GENOMIC DNA]</scope>
    <source>
        <strain evidence="7 8">YC2-7</strain>
    </source>
</reference>
<evidence type="ECO:0000256" key="4">
    <source>
        <dbReference type="ARBA" id="ARBA00022989"/>
    </source>
</evidence>
<feature type="transmembrane region" description="Helical" evidence="6">
    <location>
        <begin position="370"/>
        <end position="393"/>
    </location>
</feature>
<dbReference type="InterPro" id="IPR050833">
    <property type="entry name" value="Poly_Biosynth_Transport"/>
</dbReference>
<proteinExistence type="predicted"/>
<accession>A0A848KDP3</accession>
<feature type="transmembrane region" description="Helical" evidence="6">
    <location>
        <begin position="242"/>
        <end position="264"/>
    </location>
</feature>
<evidence type="ECO:0000256" key="3">
    <source>
        <dbReference type="ARBA" id="ARBA00022692"/>
    </source>
</evidence>
<keyword evidence="8" id="KW-1185">Reference proteome</keyword>
<evidence type="ECO:0000256" key="1">
    <source>
        <dbReference type="ARBA" id="ARBA00004651"/>
    </source>
</evidence>
<feature type="transmembrane region" description="Helical" evidence="6">
    <location>
        <begin position="84"/>
        <end position="103"/>
    </location>
</feature>
<dbReference type="AlphaFoldDB" id="A0A848KDP3"/>
<evidence type="ECO:0000256" key="2">
    <source>
        <dbReference type="ARBA" id="ARBA00022475"/>
    </source>
</evidence>
<dbReference type="PANTHER" id="PTHR30250:SF11">
    <property type="entry name" value="O-ANTIGEN TRANSPORTER-RELATED"/>
    <property type="match status" value="1"/>
</dbReference>
<dbReference type="PANTHER" id="PTHR30250">
    <property type="entry name" value="PST FAMILY PREDICTED COLANIC ACID TRANSPORTER"/>
    <property type="match status" value="1"/>
</dbReference>
<feature type="transmembrane region" description="Helical" evidence="6">
    <location>
        <begin position="202"/>
        <end position="222"/>
    </location>
</feature>
<feature type="transmembrane region" description="Helical" evidence="6">
    <location>
        <begin position="43"/>
        <end position="64"/>
    </location>
</feature>
<dbReference type="RefSeq" id="WP_169586820.1">
    <property type="nucleotide sequence ID" value="NZ_VCQU01000003.1"/>
</dbReference>
<reference evidence="7 8" key="2">
    <citation type="submission" date="2020-06" db="EMBL/GenBank/DDBJ databases">
        <title>Antribacter stalactiti gen. nov., sp. nov., a new member of the family Nacardiaceae isolated from a cave.</title>
        <authorList>
            <person name="Kim I.S."/>
        </authorList>
    </citation>
    <scope>NUCLEOTIDE SEQUENCE [LARGE SCALE GENOMIC DNA]</scope>
    <source>
        <strain evidence="7 8">YC2-7</strain>
    </source>
</reference>
<comment type="subcellular location">
    <subcellularLocation>
        <location evidence="1">Cell membrane</location>
        <topology evidence="1">Multi-pass membrane protein</topology>
    </subcellularLocation>
</comment>
<feature type="transmembrane region" description="Helical" evidence="6">
    <location>
        <begin position="140"/>
        <end position="164"/>
    </location>
</feature>
<name>A0A848KDP3_9NOCA</name>
<keyword evidence="3 6" id="KW-0812">Transmembrane</keyword>
<keyword evidence="2" id="KW-1003">Cell membrane</keyword>
<feature type="transmembrane region" description="Helical" evidence="6">
    <location>
        <begin position="9"/>
        <end position="31"/>
    </location>
</feature>
<feature type="transmembrane region" description="Helical" evidence="6">
    <location>
        <begin position="317"/>
        <end position="338"/>
    </location>
</feature>
<feature type="transmembrane region" description="Helical" evidence="6">
    <location>
        <begin position="276"/>
        <end position="297"/>
    </location>
</feature>
<organism evidence="7 8">
    <name type="scientific">Antrihabitans stalactiti</name>
    <dbReference type="NCBI Taxonomy" id="2584121"/>
    <lineage>
        <taxon>Bacteria</taxon>
        <taxon>Bacillati</taxon>
        <taxon>Actinomycetota</taxon>
        <taxon>Actinomycetes</taxon>
        <taxon>Mycobacteriales</taxon>
        <taxon>Nocardiaceae</taxon>
        <taxon>Antrihabitans</taxon>
    </lineage>
</organism>
<gene>
    <name evidence="7" type="ORF">FGL95_11750</name>
</gene>
<feature type="transmembrane region" description="Helical" evidence="6">
    <location>
        <begin position="170"/>
        <end position="190"/>
    </location>
</feature>
<sequence>MTSRSGTRAAVAGMTMVTAGSMTANVAAYLLHVPASRWLGLAGYSEFATLLAAQLVLAVPALALQTVVAREAVHGASVEALRALTRRCAAMVAVVAAALVPAISAVLNVGVVATISALLVAPILVLLAGEQGILQGGNRFRDLAVLLGSAGIARVVPAVIVLAGGGGSSAALAASAVGTAAVAIAARVWTGTTVGVATTESPAATVASVLMAAQVQAALIALSSADLLVARIVLDGDDASLYALGAVATKAAFWLPQAVAVVMYPRMAHPEHSVRAVRTALAVLVGLGALAVAGVALGSPMLPTLVGDAYSPIQGTLWAFALDGACLAVLQGALLSAIAGRRTRFALVAWAGLAAEVVLALTVAHSIVQLITIAVACAAVTTIVASVVALRVVEKSTGAPTAS</sequence>
<protein>
    <submittedName>
        <fullName evidence="7">Polysaccharide biosynthesis protein</fullName>
    </submittedName>
</protein>
<keyword evidence="5 6" id="KW-0472">Membrane</keyword>
<dbReference type="Proteomes" id="UP000535543">
    <property type="component" value="Unassembled WGS sequence"/>
</dbReference>
<evidence type="ECO:0000313" key="8">
    <source>
        <dbReference type="Proteomes" id="UP000535543"/>
    </source>
</evidence>
<dbReference type="GO" id="GO:0005886">
    <property type="term" value="C:plasma membrane"/>
    <property type="evidence" value="ECO:0007669"/>
    <property type="project" value="UniProtKB-SubCell"/>
</dbReference>
<feature type="transmembrane region" description="Helical" evidence="6">
    <location>
        <begin position="109"/>
        <end position="128"/>
    </location>
</feature>
<feature type="transmembrane region" description="Helical" evidence="6">
    <location>
        <begin position="345"/>
        <end position="364"/>
    </location>
</feature>